<keyword evidence="3" id="KW-1185">Reference proteome</keyword>
<dbReference type="Proteomes" id="UP000287972">
    <property type="component" value="Unassembled WGS sequence"/>
</dbReference>
<protein>
    <submittedName>
        <fullName evidence="2">Uncharacterized protein</fullName>
    </submittedName>
</protein>
<dbReference type="EMBL" id="NKCL01000022">
    <property type="protein sequence ID" value="RSL88570.1"/>
    <property type="molecule type" value="Genomic_DNA"/>
</dbReference>
<organism evidence="2 3">
    <name type="scientific">Fusarium floridanum</name>
    <dbReference type="NCBI Taxonomy" id="1325733"/>
    <lineage>
        <taxon>Eukaryota</taxon>
        <taxon>Fungi</taxon>
        <taxon>Dikarya</taxon>
        <taxon>Ascomycota</taxon>
        <taxon>Pezizomycotina</taxon>
        <taxon>Sordariomycetes</taxon>
        <taxon>Hypocreomycetidae</taxon>
        <taxon>Hypocreales</taxon>
        <taxon>Nectriaceae</taxon>
        <taxon>Fusarium</taxon>
        <taxon>Fusarium solani species complex</taxon>
    </lineage>
</organism>
<gene>
    <name evidence="2" type="ORF">CEP51_001650</name>
</gene>
<name>A0A428SFL6_9HYPO</name>
<reference evidence="2 3" key="1">
    <citation type="submission" date="2017-06" db="EMBL/GenBank/DDBJ databases">
        <title>Comparative genomic analysis of Ambrosia Fusariam Clade fungi.</title>
        <authorList>
            <person name="Stajich J.E."/>
            <person name="Carrillo J."/>
            <person name="Kijimoto T."/>
            <person name="Eskalen A."/>
            <person name="O'Donnell K."/>
            <person name="Kasson M."/>
        </authorList>
    </citation>
    <scope>NUCLEOTIDE SEQUENCE [LARGE SCALE GENOMIC DNA]</scope>
    <source>
        <strain evidence="2 3">NRRL62606</strain>
    </source>
</reference>
<feature type="compositionally biased region" description="Polar residues" evidence="1">
    <location>
        <begin position="1"/>
        <end position="10"/>
    </location>
</feature>
<evidence type="ECO:0000313" key="3">
    <source>
        <dbReference type="Proteomes" id="UP000287972"/>
    </source>
</evidence>
<sequence>MDGIISNPSRLQDRQPRKQPKKSSVSAIKTFLRALPKGEEDWDDKKPQTQEGIEQLRNELALSKIDVAKRAKMDSQTLLKAFADEHAALLEDTRSQIHAFIFIALGEVAIGLGFRAKTVNEMVANYMRVPEASARTMRLGVRRWIKASDVLRRSWLGRADELPFRRNKFAHSMKKLPDEAINILGDMKVLGDHALLEDVLVYIPKRQLSSGCLRLPNIVHDIYGGRVRYHSPVPSHMATGPLLTSKPG</sequence>
<proteinExistence type="predicted"/>
<evidence type="ECO:0000313" key="2">
    <source>
        <dbReference type="EMBL" id="RSL88570.1"/>
    </source>
</evidence>
<comment type="caution">
    <text evidence="2">The sequence shown here is derived from an EMBL/GenBank/DDBJ whole genome shotgun (WGS) entry which is preliminary data.</text>
</comment>
<evidence type="ECO:0000256" key="1">
    <source>
        <dbReference type="SAM" id="MobiDB-lite"/>
    </source>
</evidence>
<feature type="region of interest" description="Disordered" evidence="1">
    <location>
        <begin position="1"/>
        <end position="25"/>
    </location>
</feature>
<dbReference type="AlphaFoldDB" id="A0A428SFL6"/>
<accession>A0A428SFL6</accession>